<keyword evidence="1" id="KW-0645">Protease</keyword>
<sequence length="497" mass="54575">MNKIIIFILLSTYLNAAAQQESKQLVTKLNVAFQQKKLDPVKESLDTNFSIGAYTNRSAIGMLQTLSQRYACDSIVFKKETQVLDKKKMEVTFYPTGKPAITSAIYTKENKILYVDLFDQLYGMNRYKPSQLRAKIPFEVIDNAIVLTLKLNNSPRPLKFLFDTGADGMAISEALADTLGLKTTRKQNASVVGGSMQISISEKNDVHLDTFVLKNQSIALFKDLHKGTDGLIGNTMTKQYITKVDFDKKELSLYDFGTYTYETSGNSIPITTPNGLFIIPGAVAVTPNQVNAGEFVFDTGASYSLICFRPFVKKHKLLVSGFKSDYHGTTTSMGMSTPTYSGKASSFTFANMPSVTDFPITLMAGGGQSETWNPGFDGSIGIRLISRYNFTINLQEKEIHLAPNKSFNNPNDFVLGGYLFGFDLTGNLKIISQVSNFGGTETLKAGMQITAINGVSKDTLLKDAKKLHGITALPAGSVIKLEYLQGNIKQSTTLTKS</sequence>
<dbReference type="STRING" id="414048.SAMN04489864_103233"/>
<dbReference type="InterPro" id="IPR034122">
    <property type="entry name" value="Retropepsin-like_bacterial"/>
</dbReference>
<gene>
    <name evidence="1" type="ORF">SAMN04489864_103233</name>
</gene>
<reference evidence="1 2" key="1">
    <citation type="submission" date="2016-10" db="EMBL/GenBank/DDBJ databases">
        <authorList>
            <person name="de Groot N.N."/>
        </authorList>
    </citation>
    <scope>NUCLEOTIDE SEQUENCE [LARGE SCALE GENOMIC DNA]</scope>
    <source>
        <strain evidence="1 2">DSM 18684</strain>
    </source>
</reference>
<dbReference type="Gene3D" id="2.40.70.10">
    <property type="entry name" value="Acid Proteases"/>
    <property type="match status" value="2"/>
</dbReference>
<dbReference type="RefSeq" id="WP_090992743.1">
    <property type="nucleotide sequence ID" value="NZ_FOPP01000003.1"/>
</dbReference>
<dbReference type="Pfam" id="PF13650">
    <property type="entry name" value="Asp_protease_2"/>
    <property type="match status" value="1"/>
</dbReference>
<protein>
    <submittedName>
        <fullName evidence="1">Aspartyl protease</fullName>
    </submittedName>
</protein>
<dbReference type="EMBL" id="FOPP01000003">
    <property type="protein sequence ID" value="SFG92129.1"/>
    <property type="molecule type" value="Genomic_DNA"/>
</dbReference>
<organism evidence="1 2">
    <name type="scientific">Pedobacter insulae</name>
    <dbReference type="NCBI Taxonomy" id="414048"/>
    <lineage>
        <taxon>Bacteria</taxon>
        <taxon>Pseudomonadati</taxon>
        <taxon>Bacteroidota</taxon>
        <taxon>Sphingobacteriia</taxon>
        <taxon>Sphingobacteriales</taxon>
        <taxon>Sphingobacteriaceae</taxon>
        <taxon>Pedobacter</taxon>
    </lineage>
</organism>
<name>A0A1I2VUL8_9SPHI</name>
<dbReference type="OrthoDB" id="644381at2"/>
<dbReference type="InterPro" id="IPR021109">
    <property type="entry name" value="Peptidase_aspartic_dom_sf"/>
</dbReference>
<keyword evidence="2" id="KW-1185">Reference proteome</keyword>
<dbReference type="SUPFAM" id="SSF50630">
    <property type="entry name" value="Acid proteases"/>
    <property type="match status" value="1"/>
</dbReference>
<dbReference type="GO" id="GO:0008233">
    <property type="term" value="F:peptidase activity"/>
    <property type="evidence" value="ECO:0007669"/>
    <property type="project" value="UniProtKB-KW"/>
</dbReference>
<keyword evidence="1" id="KW-0378">Hydrolase</keyword>
<dbReference type="AlphaFoldDB" id="A0A1I2VUL8"/>
<evidence type="ECO:0000313" key="1">
    <source>
        <dbReference type="EMBL" id="SFG92129.1"/>
    </source>
</evidence>
<dbReference type="Proteomes" id="UP000199666">
    <property type="component" value="Unassembled WGS sequence"/>
</dbReference>
<accession>A0A1I2VUL8</accession>
<proteinExistence type="predicted"/>
<evidence type="ECO:0000313" key="2">
    <source>
        <dbReference type="Proteomes" id="UP000199666"/>
    </source>
</evidence>
<dbReference type="GO" id="GO:0006508">
    <property type="term" value="P:proteolysis"/>
    <property type="evidence" value="ECO:0007669"/>
    <property type="project" value="UniProtKB-KW"/>
</dbReference>
<dbReference type="CDD" id="cd05483">
    <property type="entry name" value="retropepsin_like_bacteria"/>
    <property type="match status" value="1"/>
</dbReference>